<evidence type="ECO:0000313" key="1">
    <source>
        <dbReference type="EMBL" id="GBP24497.1"/>
    </source>
</evidence>
<gene>
    <name evidence="1" type="ORF">EVAR_20821_1</name>
</gene>
<sequence length="119" mass="13103">MGLYRDALNKSCRAQDTGTPLLYSNVTDAFVDGVHECSRIHCGNGTSTCARHTPFKSELVSILHRRRSFIKVDSSYVVCVCHNARYTRAPIGARGPRPASARGCVRESPLIHKATRLTS</sequence>
<keyword evidence="2" id="KW-1185">Reference proteome</keyword>
<protein>
    <submittedName>
        <fullName evidence="1">Uncharacterized protein</fullName>
    </submittedName>
</protein>
<dbReference type="Proteomes" id="UP000299102">
    <property type="component" value="Unassembled WGS sequence"/>
</dbReference>
<organism evidence="1 2">
    <name type="scientific">Eumeta variegata</name>
    <name type="common">Bagworm moth</name>
    <name type="synonym">Eumeta japonica</name>
    <dbReference type="NCBI Taxonomy" id="151549"/>
    <lineage>
        <taxon>Eukaryota</taxon>
        <taxon>Metazoa</taxon>
        <taxon>Ecdysozoa</taxon>
        <taxon>Arthropoda</taxon>
        <taxon>Hexapoda</taxon>
        <taxon>Insecta</taxon>
        <taxon>Pterygota</taxon>
        <taxon>Neoptera</taxon>
        <taxon>Endopterygota</taxon>
        <taxon>Lepidoptera</taxon>
        <taxon>Glossata</taxon>
        <taxon>Ditrysia</taxon>
        <taxon>Tineoidea</taxon>
        <taxon>Psychidae</taxon>
        <taxon>Oiketicinae</taxon>
        <taxon>Eumeta</taxon>
    </lineage>
</organism>
<evidence type="ECO:0000313" key="2">
    <source>
        <dbReference type="Proteomes" id="UP000299102"/>
    </source>
</evidence>
<reference evidence="1 2" key="1">
    <citation type="journal article" date="2019" name="Commun. Biol.">
        <title>The bagworm genome reveals a unique fibroin gene that provides high tensile strength.</title>
        <authorList>
            <person name="Kono N."/>
            <person name="Nakamura H."/>
            <person name="Ohtoshi R."/>
            <person name="Tomita M."/>
            <person name="Numata K."/>
            <person name="Arakawa K."/>
        </authorList>
    </citation>
    <scope>NUCLEOTIDE SEQUENCE [LARGE SCALE GENOMIC DNA]</scope>
</reference>
<name>A0A4C1UEF9_EUMVA</name>
<dbReference type="AlphaFoldDB" id="A0A4C1UEF9"/>
<accession>A0A4C1UEF9</accession>
<dbReference type="EMBL" id="BGZK01000162">
    <property type="protein sequence ID" value="GBP24497.1"/>
    <property type="molecule type" value="Genomic_DNA"/>
</dbReference>
<proteinExistence type="predicted"/>
<comment type="caution">
    <text evidence="1">The sequence shown here is derived from an EMBL/GenBank/DDBJ whole genome shotgun (WGS) entry which is preliminary data.</text>
</comment>